<evidence type="ECO:0000256" key="3">
    <source>
        <dbReference type="ARBA" id="ARBA00022989"/>
    </source>
</evidence>
<protein>
    <submittedName>
        <fullName evidence="7">Putative Arabinose efflux permease family protein</fullName>
    </submittedName>
</protein>
<feature type="transmembrane region" description="Helical" evidence="5">
    <location>
        <begin position="378"/>
        <end position="399"/>
    </location>
</feature>
<organism evidence="7 8">
    <name type="scientific">Candidatus Brevifilum fermentans</name>
    <dbReference type="NCBI Taxonomy" id="1986204"/>
    <lineage>
        <taxon>Bacteria</taxon>
        <taxon>Bacillati</taxon>
        <taxon>Chloroflexota</taxon>
        <taxon>Anaerolineae</taxon>
        <taxon>Anaerolineales</taxon>
        <taxon>Anaerolineaceae</taxon>
        <taxon>Candidatus Brevifilum</taxon>
    </lineage>
</organism>
<gene>
    <name evidence="7" type="ORF">CFX1CAM_0832</name>
</gene>
<dbReference type="GO" id="GO:0022857">
    <property type="term" value="F:transmembrane transporter activity"/>
    <property type="evidence" value="ECO:0007669"/>
    <property type="project" value="InterPro"/>
</dbReference>
<dbReference type="InterPro" id="IPR036259">
    <property type="entry name" value="MFS_trans_sf"/>
</dbReference>
<dbReference type="PROSITE" id="PS00216">
    <property type="entry name" value="SUGAR_TRANSPORT_1"/>
    <property type="match status" value="1"/>
</dbReference>
<name>A0A1Y6K4X2_9CHLR</name>
<evidence type="ECO:0000256" key="5">
    <source>
        <dbReference type="SAM" id="Phobius"/>
    </source>
</evidence>
<dbReference type="Pfam" id="PF07690">
    <property type="entry name" value="MFS_1"/>
    <property type="match status" value="1"/>
</dbReference>
<dbReference type="GO" id="GO:0005886">
    <property type="term" value="C:plasma membrane"/>
    <property type="evidence" value="ECO:0007669"/>
    <property type="project" value="UniProtKB-SubCell"/>
</dbReference>
<dbReference type="EMBL" id="LT859958">
    <property type="protein sequence ID" value="SMX53897.1"/>
    <property type="molecule type" value="Genomic_DNA"/>
</dbReference>
<dbReference type="PROSITE" id="PS50850">
    <property type="entry name" value="MFS"/>
    <property type="match status" value="1"/>
</dbReference>
<dbReference type="Proteomes" id="UP000195514">
    <property type="component" value="Chromosome I"/>
</dbReference>
<dbReference type="AlphaFoldDB" id="A0A1Y6K4X2"/>
<dbReference type="InterPro" id="IPR020846">
    <property type="entry name" value="MFS_dom"/>
</dbReference>
<feature type="transmembrane region" description="Helical" evidence="5">
    <location>
        <begin position="184"/>
        <end position="200"/>
    </location>
</feature>
<evidence type="ECO:0000256" key="4">
    <source>
        <dbReference type="ARBA" id="ARBA00023136"/>
    </source>
</evidence>
<dbReference type="OrthoDB" id="9770492at2"/>
<dbReference type="Gene3D" id="1.20.1250.20">
    <property type="entry name" value="MFS general substrate transporter like domains"/>
    <property type="match status" value="2"/>
</dbReference>
<dbReference type="CDD" id="cd17478">
    <property type="entry name" value="MFS_FsR"/>
    <property type="match status" value="1"/>
</dbReference>
<feature type="transmembrane region" description="Helical" evidence="5">
    <location>
        <begin position="95"/>
        <end position="113"/>
    </location>
</feature>
<dbReference type="RefSeq" id="WP_087861804.1">
    <property type="nucleotide sequence ID" value="NZ_LT859958.1"/>
</dbReference>
<proteinExistence type="predicted"/>
<evidence type="ECO:0000259" key="6">
    <source>
        <dbReference type="PROSITE" id="PS50850"/>
    </source>
</evidence>
<evidence type="ECO:0000256" key="2">
    <source>
        <dbReference type="ARBA" id="ARBA00022692"/>
    </source>
</evidence>
<accession>A0A1Y6K4X2</accession>
<dbReference type="SUPFAM" id="SSF103473">
    <property type="entry name" value="MFS general substrate transporter"/>
    <property type="match status" value="1"/>
</dbReference>
<feature type="transmembrane region" description="Helical" evidence="5">
    <location>
        <begin position="318"/>
        <end position="340"/>
    </location>
</feature>
<feature type="transmembrane region" description="Helical" evidence="5">
    <location>
        <begin position="119"/>
        <end position="144"/>
    </location>
</feature>
<reference evidence="8" key="1">
    <citation type="submission" date="2017-05" db="EMBL/GenBank/DDBJ databases">
        <authorList>
            <person name="Kirkegaard R."/>
            <person name="Mcilroy J S."/>
        </authorList>
    </citation>
    <scope>NUCLEOTIDE SEQUENCE [LARGE SCALE GENOMIC DNA]</scope>
</reference>
<dbReference type="InterPro" id="IPR005829">
    <property type="entry name" value="Sugar_transporter_CS"/>
</dbReference>
<feature type="transmembrane region" description="Helical" evidence="5">
    <location>
        <begin position="261"/>
        <end position="282"/>
    </location>
</feature>
<feature type="transmembrane region" description="Helical" evidence="5">
    <location>
        <begin position="352"/>
        <end position="372"/>
    </location>
</feature>
<feature type="transmembrane region" description="Helical" evidence="5">
    <location>
        <begin position="52"/>
        <end position="74"/>
    </location>
</feature>
<dbReference type="PANTHER" id="PTHR43129">
    <property type="entry name" value="FOSMIDOMYCIN RESISTANCE PROTEIN"/>
    <property type="match status" value="1"/>
</dbReference>
<keyword evidence="8" id="KW-1185">Reference proteome</keyword>
<comment type="subcellular location">
    <subcellularLocation>
        <location evidence="1">Cell membrane</location>
        <topology evidence="1">Multi-pass membrane protein</topology>
    </subcellularLocation>
</comment>
<feature type="transmembrane region" description="Helical" evidence="5">
    <location>
        <begin position="228"/>
        <end position="249"/>
    </location>
</feature>
<dbReference type="KEGG" id="abat:CFX1CAM_0832"/>
<dbReference type="InterPro" id="IPR011701">
    <property type="entry name" value="MFS"/>
</dbReference>
<dbReference type="PANTHER" id="PTHR43129:SF1">
    <property type="entry name" value="FOSMIDOMYCIN RESISTANCE PROTEIN"/>
    <property type="match status" value="1"/>
</dbReference>
<sequence>MKNSACTEADSAANIMENDAKTLNQEFQAGAVTTVSIAHSVHDAYVAFLPPILPMLIEKFALSNTLAGLLTVFYRMPSLVQPYIGWIADRVNLRWMVILAPAITGAAMSFLSSAPTYGFTAFLLILAGISSATLHATGPVLGSLLSGKYLGRGMSFWMVGGELGRALGPLIIVTAVTYLTVERVPWLLLGGVLTSVFLFLKLDQISTQTMEPDAQIDWRLGLLQLRKLMLPVAAISFLRYVTLTSLTTYLPTFLTHEGSTLWMAGFSLTILEVAGMGGAFLAGGLSDRFGRRRMLIISAITTPIFMILFLYANANWKLLLLLLMGFSSLAVVPVLMAIVMENASEQRAFANGLYMAITFVMESLTVVLIGLFSDRYDLRLTFLVSAAAMPLLIPFVFLLPKSVKRG</sequence>
<feature type="transmembrane region" description="Helical" evidence="5">
    <location>
        <begin position="294"/>
        <end position="312"/>
    </location>
</feature>
<feature type="transmembrane region" description="Helical" evidence="5">
    <location>
        <begin position="156"/>
        <end position="178"/>
    </location>
</feature>
<evidence type="ECO:0000313" key="7">
    <source>
        <dbReference type="EMBL" id="SMX53897.1"/>
    </source>
</evidence>
<evidence type="ECO:0000313" key="8">
    <source>
        <dbReference type="Proteomes" id="UP000195514"/>
    </source>
</evidence>
<keyword evidence="4 5" id="KW-0472">Membrane</keyword>
<keyword evidence="3 5" id="KW-1133">Transmembrane helix</keyword>
<feature type="domain" description="Major facilitator superfamily (MFS) profile" evidence="6">
    <location>
        <begin position="31"/>
        <end position="404"/>
    </location>
</feature>
<evidence type="ECO:0000256" key="1">
    <source>
        <dbReference type="ARBA" id="ARBA00004651"/>
    </source>
</evidence>
<keyword evidence="2 5" id="KW-0812">Transmembrane</keyword>